<dbReference type="GO" id="GO:0034276">
    <property type="term" value="P:kynurenic acid biosynthetic process"/>
    <property type="evidence" value="ECO:0007669"/>
    <property type="project" value="EnsemblFungi"/>
</dbReference>
<feature type="domain" description="Aminotransferase class I/classII large" evidence="6">
    <location>
        <begin position="49"/>
        <end position="428"/>
    </location>
</feature>
<dbReference type="Gene3D" id="3.40.640.10">
    <property type="entry name" value="Type I PLP-dependent aspartate aminotransferase-like (Major domain)"/>
    <property type="match status" value="1"/>
</dbReference>
<dbReference type="InterPro" id="IPR004839">
    <property type="entry name" value="Aminotransferase_I/II_large"/>
</dbReference>
<comment type="similarity">
    <text evidence="2">Belongs to the class-I pyridoxal-phosphate-dependent aminotransferase family.</text>
</comment>
<proteinExistence type="inferred from homology"/>
<evidence type="ECO:0000256" key="1">
    <source>
        <dbReference type="ARBA" id="ARBA00001933"/>
    </source>
</evidence>
<accession>S9XDN8</accession>
<organism evidence="7 8">
    <name type="scientific">Schizosaccharomyces cryophilus (strain OY26 / ATCC MYA-4695 / CBS 11777 / NBRC 106824 / NRRL Y48691)</name>
    <name type="common">Fission yeast</name>
    <dbReference type="NCBI Taxonomy" id="653667"/>
    <lineage>
        <taxon>Eukaryota</taxon>
        <taxon>Fungi</taxon>
        <taxon>Dikarya</taxon>
        <taxon>Ascomycota</taxon>
        <taxon>Taphrinomycotina</taxon>
        <taxon>Schizosaccharomycetes</taxon>
        <taxon>Schizosaccharomycetales</taxon>
        <taxon>Schizosaccharomycetaceae</taxon>
        <taxon>Schizosaccharomyces</taxon>
    </lineage>
</organism>
<dbReference type="OrthoDB" id="2414662at2759"/>
<evidence type="ECO:0000256" key="5">
    <source>
        <dbReference type="ARBA" id="ARBA00022898"/>
    </source>
</evidence>
<keyword evidence="3 7" id="KW-0032">Aminotransferase</keyword>
<dbReference type="InterPro" id="IPR051326">
    <property type="entry name" value="Kynurenine-oxoglutarate_AT"/>
</dbReference>
<dbReference type="GO" id="GO:0005739">
    <property type="term" value="C:mitochondrion"/>
    <property type="evidence" value="ECO:0007669"/>
    <property type="project" value="EnsemblFungi"/>
</dbReference>
<dbReference type="Gene3D" id="3.90.1150.10">
    <property type="entry name" value="Aspartate Aminotransferase, domain 1"/>
    <property type="match status" value="1"/>
</dbReference>
<dbReference type="InterPro" id="IPR015424">
    <property type="entry name" value="PyrdxlP-dep_Trfase"/>
</dbReference>
<comment type="cofactor">
    <cofactor evidence="1">
        <name>pyridoxal 5'-phosphate</name>
        <dbReference type="ChEBI" id="CHEBI:597326"/>
    </cofactor>
</comment>
<dbReference type="EMBL" id="KE546990">
    <property type="protein sequence ID" value="EPY51871.1"/>
    <property type="molecule type" value="Genomic_DNA"/>
</dbReference>
<dbReference type="AlphaFoldDB" id="S9XDN8"/>
<dbReference type="GO" id="GO:0016212">
    <property type="term" value="F:kynurenine-oxoglutarate transaminase activity"/>
    <property type="evidence" value="ECO:0007669"/>
    <property type="project" value="EnsemblFungi"/>
</dbReference>
<dbReference type="STRING" id="653667.S9XDN8"/>
<keyword evidence="5" id="KW-0663">Pyridoxal phosphate</keyword>
<sequence length="435" mass="49348">MIFSTLFRPTRILAMTANTIVPSFRVAGSRPDVWTMVNKATAECKVPPVSLSQGFFDYSPPKFVLNAAKKCIDEVSCNQYSHTRGRISLRNALSKAYSPLFNRKLNSDTEIVVTAGANEGFYSVFAAFLNPGDEVILMEPFFDQYVSNIQMNGGVPVYVPLIPPKEGAERPVSAKEWRLDINRLRAAITDKTKMIVINTPHNPLGKIFSEEELNEIADIVLEHNLLVVSDEVYDRLSYTPFVRLATLRPELFRHVVTVGSGGKTFGCTGWRVGWIIGDESIIKYSATAHTRICFCVNSPLQEATAIAFEEADKVGYWEEYISTYKQRFSILAEAFDQLGIPYTIPDGSYYVMANFSKVKLPEDYPFPEHILSRPRDFRLCFWMLKEIGVATIPPTEFYTDEDAPLAEDYLRFSFCKTYETLEEAVKRLQKLKNFI</sequence>
<gene>
    <name evidence="7" type="ORF">SPOG_00293</name>
</gene>
<dbReference type="eggNOG" id="KOG0257">
    <property type="taxonomic scope" value="Eukaryota"/>
</dbReference>
<dbReference type="OMA" id="PRDFKLC"/>
<evidence type="ECO:0000256" key="3">
    <source>
        <dbReference type="ARBA" id="ARBA00022576"/>
    </source>
</evidence>
<dbReference type="InterPro" id="IPR015422">
    <property type="entry name" value="PyrdxlP-dep_Trfase_small"/>
</dbReference>
<dbReference type="HOGENOM" id="CLU_017584_4_0_1"/>
<protein>
    <submittedName>
        <fullName evidence="7">Aminotransferase class I and II</fullName>
    </submittedName>
</protein>
<dbReference type="FunFam" id="3.40.640.10:FF:000024">
    <property type="entry name" value="Kynurenine--oxoglutarate transaminase 3"/>
    <property type="match status" value="1"/>
</dbReference>
<name>S9XDN8_SCHCR</name>
<evidence type="ECO:0000256" key="2">
    <source>
        <dbReference type="ARBA" id="ARBA00007441"/>
    </source>
</evidence>
<dbReference type="PANTHER" id="PTHR43807:SF20">
    <property type="entry name" value="FI04487P"/>
    <property type="match status" value="1"/>
</dbReference>
<evidence type="ECO:0000313" key="7">
    <source>
        <dbReference type="EMBL" id="EPY51871.1"/>
    </source>
</evidence>
<dbReference type="GO" id="GO:0047536">
    <property type="term" value="F:2-aminoadipate transaminase activity"/>
    <property type="evidence" value="ECO:0007669"/>
    <property type="project" value="EnsemblFungi"/>
</dbReference>
<dbReference type="GO" id="GO:0030170">
    <property type="term" value="F:pyridoxal phosphate binding"/>
    <property type="evidence" value="ECO:0007669"/>
    <property type="project" value="InterPro"/>
</dbReference>
<dbReference type="GeneID" id="25034625"/>
<keyword evidence="8" id="KW-1185">Reference proteome</keyword>
<dbReference type="Pfam" id="PF00155">
    <property type="entry name" value="Aminotran_1_2"/>
    <property type="match status" value="1"/>
</dbReference>
<evidence type="ECO:0000256" key="4">
    <source>
        <dbReference type="ARBA" id="ARBA00022679"/>
    </source>
</evidence>
<evidence type="ECO:0000313" key="8">
    <source>
        <dbReference type="Proteomes" id="UP000015464"/>
    </source>
</evidence>
<evidence type="ECO:0000259" key="6">
    <source>
        <dbReference type="Pfam" id="PF00155"/>
    </source>
</evidence>
<dbReference type="CDD" id="cd00609">
    <property type="entry name" value="AAT_like"/>
    <property type="match status" value="1"/>
</dbReference>
<dbReference type="PANTHER" id="PTHR43807">
    <property type="entry name" value="FI04487P"/>
    <property type="match status" value="1"/>
</dbReference>
<reference evidence="7 8" key="1">
    <citation type="journal article" date="2011" name="Science">
        <title>Comparative functional genomics of the fission yeasts.</title>
        <authorList>
            <person name="Rhind N."/>
            <person name="Chen Z."/>
            <person name="Yassour M."/>
            <person name="Thompson D.A."/>
            <person name="Haas B.J."/>
            <person name="Habib N."/>
            <person name="Wapinski I."/>
            <person name="Roy S."/>
            <person name="Lin M.F."/>
            <person name="Heiman D.I."/>
            <person name="Young S.K."/>
            <person name="Furuya K."/>
            <person name="Guo Y."/>
            <person name="Pidoux A."/>
            <person name="Chen H.M."/>
            <person name="Robbertse B."/>
            <person name="Goldberg J.M."/>
            <person name="Aoki K."/>
            <person name="Bayne E.H."/>
            <person name="Berlin A.M."/>
            <person name="Desjardins C.A."/>
            <person name="Dobbs E."/>
            <person name="Dukaj L."/>
            <person name="Fan L."/>
            <person name="FitzGerald M.G."/>
            <person name="French C."/>
            <person name="Gujja S."/>
            <person name="Hansen K."/>
            <person name="Keifenheim D."/>
            <person name="Levin J.Z."/>
            <person name="Mosher R.A."/>
            <person name="Mueller C.A."/>
            <person name="Pfiffner J."/>
            <person name="Priest M."/>
            <person name="Russ C."/>
            <person name="Smialowska A."/>
            <person name="Swoboda P."/>
            <person name="Sykes S.M."/>
            <person name="Vaughn M."/>
            <person name="Vengrova S."/>
            <person name="Yoder R."/>
            <person name="Zeng Q."/>
            <person name="Allshire R."/>
            <person name="Baulcombe D."/>
            <person name="Birren B.W."/>
            <person name="Brown W."/>
            <person name="Ekwall K."/>
            <person name="Kellis M."/>
            <person name="Leatherwood J."/>
            <person name="Levin H."/>
            <person name="Margalit H."/>
            <person name="Martienssen R."/>
            <person name="Nieduszynski C.A."/>
            <person name="Spatafora J.W."/>
            <person name="Friedman N."/>
            <person name="Dalgaard J.Z."/>
            <person name="Baumann P."/>
            <person name="Niki H."/>
            <person name="Regev A."/>
            <person name="Nusbaum C."/>
        </authorList>
    </citation>
    <scope>NUCLEOTIDE SEQUENCE [LARGE SCALE GENOMIC DNA]</scope>
    <source>
        <strain evidence="8">OY26 / ATCC MYA-4695 / CBS 11777 / NBRC 106824 / NRRL Y48691</strain>
    </source>
</reference>
<dbReference type="InterPro" id="IPR015421">
    <property type="entry name" value="PyrdxlP-dep_Trfase_major"/>
</dbReference>
<keyword evidence="4" id="KW-0808">Transferase</keyword>
<dbReference type="RefSeq" id="XP_013023256.1">
    <property type="nucleotide sequence ID" value="XM_013167802.1"/>
</dbReference>
<dbReference type="Proteomes" id="UP000015464">
    <property type="component" value="Unassembled WGS sequence"/>
</dbReference>
<dbReference type="SUPFAM" id="SSF53383">
    <property type="entry name" value="PLP-dependent transferases"/>
    <property type="match status" value="1"/>
</dbReference>